<dbReference type="PRINTS" id="PR00119">
    <property type="entry name" value="CATATPASE"/>
</dbReference>
<evidence type="ECO:0000256" key="4">
    <source>
        <dbReference type="ARBA" id="ARBA00022692"/>
    </source>
</evidence>
<keyword evidence="14" id="KW-0406">Ion transport</keyword>
<dbReference type="InterPro" id="IPR023214">
    <property type="entry name" value="HAD_sf"/>
</dbReference>
<dbReference type="InterPro" id="IPR001757">
    <property type="entry name" value="P_typ_ATPase"/>
</dbReference>
<dbReference type="SFLD" id="SFLDF00027">
    <property type="entry name" value="p-type_atpase"/>
    <property type="match status" value="1"/>
</dbReference>
<dbReference type="CDD" id="cd02094">
    <property type="entry name" value="P-type_ATPase_Cu-like"/>
    <property type="match status" value="1"/>
</dbReference>
<dbReference type="SUPFAM" id="SSF56784">
    <property type="entry name" value="HAD-like"/>
    <property type="match status" value="1"/>
</dbReference>
<dbReference type="Pfam" id="PF00702">
    <property type="entry name" value="Hydrolase"/>
    <property type="match status" value="1"/>
</dbReference>
<evidence type="ECO:0000256" key="8">
    <source>
        <dbReference type="ARBA" id="ARBA00022796"/>
    </source>
</evidence>
<evidence type="ECO:0000256" key="2">
    <source>
        <dbReference type="ARBA" id="ARBA00006024"/>
    </source>
</evidence>
<feature type="transmembrane region" description="Helical" evidence="16">
    <location>
        <begin position="167"/>
        <end position="186"/>
    </location>
</feature>
<dbReference type="InterPro" id="IPR006121">
    <property type="entry name" value="HMA_dom"/>
</dbReference>
<dbReference type="InterPro" id="IPR023298">
    <property type="entry name" value="ATPase_P-typ_TM_dom_sf"/>
</dbReference>
<dbReference type="CDD" id="cd00371">
    <property type="entry name" value="HMA"/>
    <property type="match status" value="2"/>
</dbReference>
<dbReference type="RefSeq" id="WP_367967995.1">
    <property type="nucleotide sequence ID" value="NZ_JBAKFI010000005.1"/>
</dbReference>
<sequence>MSESTFNLQITGLNCGSCVRRAETALGNVSGINAVSVNLSTAKARLEIDSGHDPATVLRAAAEALTEAGYPPATDSATLALTGVTCGGCVSRVEAALESVPGVLDASANLGMSTARVEYLPAAASMPAMTGAVEAAGYGARATGGDSADGDEADAGQREQQRLRQRVAIAAAFTLPLVIIAMGRHIPAGHDWFTQWLPDRGWIAIEWLLATPVVFWAGRDFFIKGFSEMRHRAPAMSSLVMIGAGAAYVYSLLALTLPAIFPEGTAGSYFEASGVIITLILVGRYLEQIARGRTSMAIKRLLGMQSHTARVVRDGDTVEVPIDEVATGDTVLVRPGERIPVDGEISEGQSRVDESMITGEPVPVAKNAGDRLVAGTVNGQGSLTARVTEVGSETVLAQIIDMVEQAQAEKPPIQQLADRIAGVFVPIVLLVALATGAIWLAIGPDPVLSYAFVATVSVLLIACPCAMGLATPTAVMVATGKGAENGMLLRRGAALESLARADTVVLDKTGTLTLGEPQLTDLEVAAGSEDDALAMMAAVESHSEHPLGQAIVDAARRRGLSIPVATDFDAVTGFGVEARVDGRYVHIGAAHYMEWLGVDVRSVQSSAEALMMQAKTPLYAAVDGQLLGVAAVADPPRAESSHVIAELRDRGLNVAMVTGDQQATANALAERLGIDEVMAGVLPDGKAREVQRLQAEGRRVAFVGDGINDAPALARADVGVAIGTGTDVAIEAGDAVLMRADLNGLLDAVDLARRTHRTIQGNFVWAYGYNVLLIPVAAGLLYPLTGWLLNPMAAAAAMSLSSLFVLSNSLRLRRFRPAAHRQEADHGRDHQALPARS</sequence>
<keyword evidence="19" id="KW-1185">Reference proteome</keyword>
<dbReference type="Gene3D" id="2.70.150.10">
    <property type="entry name" value="Calcium-transporting ATPase, cytoplasmic transduction domain A"/>
    <property type="match status" value="1"/>
</dbReference>
<feature type="transmembrane region" description="Helical" evidence="16">
    <location>
        <begin position="763"/>
        <end position="782"/>
    </location>
</feature>
<dbReference type="InterPro" id="IPR008250">
    <property type="entry name" value="ATPase_P-typ_transduc_dom_A_sf"/>
</dbReference>
<feature type="transmembrane region" description="Helical" evidence="16">
    <location>
        <begin position="788"/>
        <end position="806"/>
    </location>
</feature>
<evidence type="ECO:0000256" key="5">
    <source>
        <dbReference type="ARBA" id="ARBA00022723"/>
    </source>
</evidence>
<dbReference type="SFLD" id="SFLDG00002">
    <property type="entry name" value="C1.7:_P-type_atpase_like"/>
    <property type="match status" value="1"/>
</dbReference>
<dbReference type="Gene3D" id="3.30.70.100">
    <property type="match status" value="2"/>
</dbReference>
<keyword evidence="9 16" id="KW-0067">ATP-binding</keyword>
<dbReference type="InterPro" id="IPR023299">
    <property type="entry name" value="ATPase_P-typ_cyto_dom_N"/>
</dbReference>
<evidence type="ECO:0000256" key="9">
    <source>
        <dbReference type="ARBA" id="ARBA00022840"/>
    </source>
</evidence>
<dbReference type="NCBIfam" id="TIGR01525">
    <property type="entry name" value="ATPase-IB_hvy"/>
    <property type="match status" value="1"/>
</dbReference>
<dbReference type="SUPFAM" id="SSF55008">
    <property type="entry name" value="HMA, heavy metal-associated domain"/>
    <property type="match status" value="2"/>
</dbReference>
<dbReference type="SUPFAM" id="SSF81665">
    <property type="entry name" value="Calcium ATPase, transmembrane domain M"/>
    <property type="match status" value="1"/>
</dbReference>
<dbReference type="PANTHER" id="PTHR43520">
    <property type="entry name" value="ATP7, ISOFORM B"/>
    <property type="match status" value="1"/>
</dbReference>
<dbReference type="EMBL" id="JBAKFJ010000002">
    <property type="protein sequence ID" value="MEX0387323.1"/>
    <property type="molecule type" value="Genomic_DNA"/>
</dbReference>
<dbReference type="InterPro" id="IPR044492">
    <property type="entry name" value="P_typ_ATPase_HD_dom"/>
</dbReference>
<comment type="caution">
    <text evidence="18">The sequence shown here is derived from an EMBL/GenBank/DDBJ whole genome shotgun (WGS) entry which is preliminary data.</text>
</comment>
<organism evidence="18 19">
    <name type="scientific">Spiribacter onubensis</name>
    <dbReference type="NCBI Taxonomy" id="3122420"/>
    <lineage>
        <taxon>Bacteria</taxon>
        <taxon>Pseudomonadati</taxon>
        <taxon>Pseudomonadota</taxon>
        <taxon>Gammaproteobacteria</taxon>
        <taxon>Chromatiales</taxon>
        <taxon>Ectothiorhodospiraceae</taxon>
        <taxon>Spiribacter</taxon>
    </lineage>
</organism>
<keyword evidence="10" id="KW-0460">Magnesium</keyword>
<comment type="similarity">
    <text evidence="2 16">Belongs to the cation transport ATPase (P-type) (TC 3.A.3) family. Type IB subfamily.</text>
</comment>
<dbReference type="NCBIfam" id="TIGR01511">
    <property type="entry name" value="ATPase-IB1_Cu"/>
    <property type="match status" value="1"/>
</dbReference>
<keyword evidence="12 16" id="KW-1133">Transmembrane helix</keyword>
<keyword evidence="3" id="KW-0813">Transport</keyword>
<dbReference type="SFLD" id="SFLDS00003">
    <property type="entry name" value="Haloacid_Dehalogenase"/>
    <property type="match status" value="1"/>
</dbReference>
<keyword evidence="4 16" id="KW-0812">Transmembrane</keyword>
<evidence type="ECO:0000256" key="1">
    <source>
        <dbReference type="ARBA" id="ARBA00004127"/>
    </source>
</evidence>
<feature type="transmembrane region" description="Helical" evidence="16">
    <location>
        <begin position="448"/>
        <end position="471"/>
    </location>
</feature>
<feature type="transmembrane region" description="Helical" evidence="16">
    <location>
        <begin position="267"/>
        <end position="286"/>
    </location>
</feature>
<gene>
    <name evidence="18" type="ORF">V6X64_10035</name>
</gene>
<dbReference type="InterPro" id="IPR017969">
    <property type="entry name" value="Heavy-metal-associated_CS"/>
</dbReference>
<evidence type="ECO:0000256" key="16">
    <source>
        <dbReference type="RuleBase" id="RU362081"/>
    </source>
</evidence>
<keyword evidence="11" id="KW-1278">Translocase</keyword>
<evidence type="ECO:0000256" key="10">
    <source>
        <dbReference type="ARBA" id="ARBA00022842"/>
    </source>
</evidence>
<evidence type="ECO:0000256" key="12">
    <source>
        <dbReference type="ARBA" id="ARBA00022989"/>
    </source>
</evidence>
<keyword evidence="16" id="KW-1003">Cell membrane</keyword>
<dbReference type="Gene3D" id="3.40.50.1000">
    <property type="entry name" value="HAD superfamily/HAD-like"/>
    <property type="match status" value="1"/>
</dbReference>
<dbReference type="Gene3D" id="3.40.1110.10">
    <property type="entry name" value="Calcium-transporting ATPase, cytoplasmic domain N"/>
    <property type="match status" value="1"/>
</dbReference>
<dbReference type="NCBIfam" id="TIGR00003">
    <property type="entry name" value="copper ion binding protein"/>
    <property type="match status" value="1"/>
</dbReference>
<reference evidence="18 19" key="1">
    <citation type="submission" date="2024-02" db="EMBL/GenBank/DDBJ databases">
        <title>New especies of Spiribacter isolated from saline water.</title>
        <authorList>
            <person name="Leon M.J."/>
            <person name="De La Haba R."/>
            <person name="Sanchez-Porro C."/>
            <person name="Ventosa A."/>
        </authorList>
    </citation>
    <scope>NUCLEOTIDE SEQUENCE [LARGE SCALE GENOMIC DNA]</scope>
    <source>
        <strain evidence="19">ag22IC4-227</strain>
    </source>
</reference>
<dbReference type="InterPro" id="IPR036163">
    <property type="entry name" value="HMA_dom_sf"/>
</dbReference>
<evidence type="ECO:0000313" key="19">
    <source>
        <dbReference type="Proteomes" id="UP001556653"/>
    </source>
</evidence>
<dbReference type="InterPro" id="IPR006122">
    <property type="entry name" value="HMA_Cu_ion-bd"/>
</dbReference>
<evidence type="ECO:0000256" key="13">
    <source>
        <dbReference type="ARBA" id="ARBA00023008"/>
    </source>
</evidence>
<feature type="domain" description="HMA" evidence="17">
    <location>
        <begin position="75"/>
        <end position="141"/>
    </location>
</feature>
<proteinExistence type="inferred from homology"/>
<dbReference type="InterPro" id="IPR027256">
    <property type="entry name" value="P-typ_ATPase_IB"/>
</dbReference>
<accession>A0ABV3SCY2</accession>
<dbReference type="PROSITE" id="PS50846">
    <property type="entry name" value="HMA_2"/>
    <property type="match status" value="2"/>
</dbReference>
<dbReference type="InterPro" id="IPR059000">
    <property type="entry name" value="ATPase_P-type_domA"/>
</dbReference>
<keyword evidence="5 16" id="KW-0479">Metal-binding</keyword>
<comment type="subcellular location">
    <subcellularLocation>
        <location evidence="16">Cell membrane</location>
    </subcellularLocation>
    <subcellularLocation>
        <location evidence="1">Endomembrane system</location>
        <topology evidence="1">Multi-pass membrane protein</topology>
    </subcellularLocation>
</comment>
<name>A0ABV3SCY2_9GAMM</name>
<evidence type="ECO:0000256" key="14">
    <source>
        <dbReference type="ARBA" id="ARBA00023065"/>
    </source>
</evidence>
<dbReference type="Pfam" id="PF00403">
    <property type="entry name" value="HMA"/>
    <property type="match status" value="2"/>
</dbReference>
<dbReference type="SUPFAM" id="SSF81653">
    <property type="entry name" value="Calcium ATPase, transduction domain A"/>
    <property type="match status" value="1"/>
</dbReference>
<dbReference type="InterPro" id="IPR018303">
    <property type="entry name" value="ATPase_P-typ_P_site"/>
</dbReference>
<protein>
    <submittedName>
        <fullName evidence="18">Heavy metal translocating P-type ATPase</fullName>
    </submittedName>
</protein>
<dbReference type="InterPro" id="IPR036412">
    <property type="entry name" value="HAD-like_sf"/>
</dbReference>
<evidence type="ECO:0000256" key="7">
    <source>
        <dbReference type="ARBA" id="ARBA00022741"/>
    </source>
</evidence>
<dbReference type="PANTHER" id="PTHR43520:SF8">
    <property type="entry name" value="P-TYPE CU(+) TRANSPORTER"/>
    <property type="match status" value="1"/>
</dbReference>
<evidence type="ECO:0000256" key="11">
    <source>
        <dbReference type="ARBA" id="ARBA00022967"/>
    </source>
</evidence>
<evidence type="ECO:0000313" key="18">
    <source>
        <dbReference type="EMBL" id="MEX0387323.1"/>
    </source>
</evidence>
<evidence type="ECO:0000256" key="6">
    <source>
        <dbReference type="ARBA" id="ARBA00022737"/>
    </source>
</evidence>
<keyword evidence="13" id="KW-0186">Copper</keyword>
<dbReference type="Pfam" id="PF00122">
    <property type="entry name" value="E1-E2_ATPase"/>
    <property type="match status" value="1"/>
</dbReference>
<dbReference type="NCBIfam" id="TIGR01494">
    <property type="entry name" value="ATPase_P-type"/>
    <property type="match status" value="1"/>
</dbReference>
<dbReference type="PROSITE" id="PS00154">
    <property type="entry name" value="ATPASE_E1_E2"/>
    <property type="match status" value="1"/>
</dbReference>
<dbReference type="PRINTS" id="PR00943">
    <property type="entry name" value="CUATPASE"/>
</dbReference>
<evidence type="ECO:0000259" key="17">
    <source>
        <dbReference type="PROSITE" id="PS50846"/>
    </source>
</evidence>
<feature type="transmembrane region" description="Helical" evidence="16">
    <location>
        <begin position="201"/>
        <end position="218"/>
    </location>
</feature>
<evidence type="ECO:0000256" key="3">
    <source>
        <dbReference type="ARBA" id="ARBA00022448"/>
    </source>
</evidence>
<keyword evidence="15 16" id="KW-0472">Membrane</keyword>
<dbReference type="Proteomes" id="UP001556653">
    <property type="component" value="Unassembled WGS sequence"/>
</dbReference>
<keyword evidence="8" id="KW-0187">Copper transport</keyword>
<dbReference type="PROSITE" id="PS01047">
    <property type="entry name" value="HMA_1"/>
    <property type="match status" value="1"/>
</dbReference>
<keyword evidence="6" id="KW-0677">Repeat</keyword>
<evidence type="ECO:0000256" key="15">
    <source>
        <dbReference type="ARBA" id="ARBA00023136"/>
    </source>
</evidence>
<feature type="transmembrane region" description="Helical" evidence="16">
    <location>
        <begin position="420"/>
        <end position="442"/>
    </location>
</feature>
<feature type="transmembrane region" description="Helical" evidence="16">
    <location>
        <begin position="239"/>
        <end position="261"/>
    </location>
</feature>
<feature type="domain" description="HMA" evidence="17">
    <location>
        <begin position="4"/>
        <end position="73"/>
    </location>
</feature>
<keyword evidence="7 16" id="KW-0547">Nucleotide-binding</keyword>